<accession>A0A0W0WP08</accession>
<dbReference type="GO" id="GO:0047570">
    <property type="term" value="F:3-oxoadipate enol-lactonase activity"/>
    <property type="evidence" value="ECO:0007669"/>
    <property type="project" value="UniProtKB-EC"/>
</dbReference>
<dbReference type="OrthoDB" id="7057597at2"/>
<keyword evidence="1 3" id="KW-0378">Hydrolase</keyword>
<dbReference type="GO" id="GO:0016020">
    <property type="term" value="C:membrane"/>
    <property type="evidence" value="ECO:0007669"/>
    <property type="project" value="TreeGrafter"/>
</dbReference>
<evidence type="ECO:0000259" key="2">
    <source>
        <dbReference type="Pfam" id="PF00561"/>
    </source>
</evidence>
<dbReference type="InterPro" id="IPR050266">
    <property type="entry name" value="AB_hydrolase_sf"/>
</dbReference>
<dbReference type="Proteomes" id="UP000054761">
    <property type="component" value="Unassembled WGS sequence"/>
</dbReference>
<evidence type="ECO:0000313" key="3">
    <source>
        <dbReference type="EMBL" id="KTD34027.1"/>
    </source>
</evidence>
<dbReference type="AlphaFoldDB" id="A0A0W0WP08"/>
<evidence type="ECO:0000256" key="1">
    <source>
        <dbReference type="ARBA" id="ARBA00022801"/>
    </source>
</evidence>
<feature type="domain" description="AB hydrolase-1" evidence="2">
    <location>
        <begin position="20"/>
        <end position="247"/>
    </location>
</feature>
<dbReference type="PRINTS" id="PR00111">
    <property type="entry name" value="ABHYDROLASE"/>
</dbReference>
<dbReference type="RefSeq" id="WP_058500596.1">
    <property type="nucleotide sequence ID" value="NZ_CAAAJA010000005.1"/>
</dbReference>
<dbReference type="InterPro" id="IPR000073">
    <property type="entry name" value="AB_hydrolase_1"/>
</dbReference>
<dbReference type="PANTHER" id="PTHR43798:SF31">
    <property type="entry name" value="AB HYDROLASE SUPERFAMILY PROTEIN YCLE"/>
    <property type="match status" value="1"/>
</dbReference>
<comment type="caution">
    <text evidence="3">The sequence shown here is derived from an EMBL/GenBank/DDBJ whole genome shotgun (WGS) entry which is preliminary data.</text>
</comment>
<dbReference type="InterPro" id="IPR029058">
    <property type="entry name" value="AB_hydrolase_fold"/>
</dbReference>
<evidence type="ECO:0000313" key="4">
    <source>
        <dbReference type="Proteomes" id="UP000054761"/>
    </source>
</evidence>
<dbReference type="PANTHER" id="PTHR43798">
    <property type="entry name" value="MONOACYLGLYCEROL LIPASE"/>
    <property type="match status" value="1"/>
</dbReference>
<dbReference type="EC" id="3.1.1.24" evidence="3"/>
<proteinExistence type="predicted"/>
<protein>
    <submittedName>
        <fullName evidence="3">Alpha/beta hydrolase</fullName>
        <ecNumber evidence="3">3.1.1.24</ecNumber>
    </submittedName>
</protein>
<dbReference type="STRING" id="454.Lisr_0205"/>
<sequence>MPHIQLKDVNLYYEQQGEGPNLVMVAGLGVDHSMWNTEYFAKDFRVTVLDNRGAGQSSTPKGPWSMKVMAADVIALCDALGIKKAHFVGHSMGGHITQMIGALYPQYCDKLVIACSEQFFSIISRLATNQQIVLMNYNLPPRVLLQNYLPLLFSMDFLENEDKVNAFLDFMLDNPYAQSPEGYILQTEALRTHDSRPLLERIKAPSLILGCEDDLLTPLKNSQYLAKHISNATLKVIPNCGHAPFVEYPEMFNQMILDYLKN</sequence>
<dbReference type="PATRIC" id="fig|454.4.peg.214"/>
<reference evidence="3 4" key="1">
    <citation type="submission" date="2015-11" db="EMBL/GenBank/DDBJ databases">
        <title>Genomic analysis of 38 Legionella species identifies large and diverse effector repertoires.</title>
        <authorList>
            <person name="Burstein D."/>
            <person name="Amaro F."/>
            <person name="Zusman T."/>
            <person name="Lifshitz Z."/>
            <person name="Cohen O."/>
            <person name="Gilbert J.A."/>
            <person name="Pupko T."/>
            <person name="Shuman H.A."/>
            <person name="Segal G."/>
        </authorList>
    </citation>
    <scope>NUCLEOTIDE SEQUENCE [LARGE SCALE GENOMIC DNA]</scope>
    <source>
        <strain evidence="3 4">Bercovier 4</strain>
    </source>
</reference>
<gene>
    <name evidence="3" type="ORF">Lisr_0205</name>
</gene>
<dbReference type="Pfam" id="PF00561">
    <property type="entry name" value="Abhydrolase_1"/>
    <property type="match status" value="1"/>
</dbReference>
<dbReference type="Gene3D" id="3.40.50.1820">
    <property type="entry name" value="alpha/beta hydrolase"/>
    <property type="match status" value="1"/>
</dbReference>
<keyword evidence="4" id="KW-1185">Reference proteome</keyword>
<dbReference type="EMBL" id="LNYH01000005">
    <property type="protein sequence ID" value="KTD34027.1"/>
    <property type="molecule type" value="Genomic_DNA"/>
</dbReference>
<organism evidence="3 4">
    <name type="scientific">Legionella israelensis</name>
    <dbReference type="NCBI Taxonomy" id="454"/>
    <lineage>
        <taxon>Bacteria</taxon>
        <taxon>Pseudomonadati</taxon>
        <taxon>Pseudomonadota</taxon>
        <taxon>Gammaproteobacteria</taxon>
        <taxon>Legionellales</taxon>
        <taxon>Legionellaceae</taxon>
        <taxon>Legionella</taxon>
    </lineage>
</organism>
<name>A0A0W0WP08_9GAMM</name>
<dbReference type="SUPFAM" id="SSF53474">
    <property type="entry name" value="alpha/beta-Hydrolases"/>
    <property type="match status" value="1"/>
</dbReference>